<reference evidence="2" key="1">
    <citation type="submission" date="2016-10" db="EMBL/GenBank/DDBJ databases">
        <authorList>
            <person name="de Groot N.N."/>
        </authorList>
    </citation>
    <scope>NUCLEOTIDE SEQUENCE [LARGE SCALE GENOMIC DNA]</scope>
    <source>
        <strain evidence="2">DSM 15758</strain>
    </source>
</reference>
<accession>A0A1G5MW70</accession>
<organism evidence="1 2">
    <name type="scientific">Pseudomonas oryzihabitans</name>
    <dbReference type="NCBI Taxonomy" id="47885"/>
    <lineage>
        <taxon>Bacteria</taxon>
        <taxon>Pseudomonadati</taxon>
        <taxon>Pseudomonadota</taxon>
        <taxon>Gammaproteobacteria</taxon>
        <taxon>Pseudomonadales</taxon>
        <taxon>Pseudomonadaceae</taxon>
        <taxon>Pseudomonas</taxon>
    </lineage>
</organism>
<comment type="caution">
    <text evidence="1">The sequence shown here is derived from an EMBL/GenBank/DDBJ whole genome shotgun (WGS) entry which is preliminary data.</text>
</comment>
<dbReference type="RefSeq" id="WP_074583564.1">
    <property type="nucleotide sequence ID" value="NZ_FMWB01000003.1"/>
</dbReference>
<proteinExistence type="predicted"/>
<dbReference type="OrthoDB" id="6892512at2"/>
<evidence type="ECO:0000313" key="2">
    <source>
        <dbReference type="Proteomes" id="UP000183046"/>
    </source>
</evidence>
<evidence type="ECO:0000313" key="1">
    <source>
        <dbReference type="EMBL" id="SCZ28690.1"/>
    </source>
</evidence>
<sequence>MNQNIQAGDLALVVGAFRITENIGKTVRVEEFLTEGQVSLWADEEGRPARNDCGGGGWLVSASGLEYGCKGRKGFALINPKHLMPLRGDLSPSRQKAQQVPA</sequence>
<name>A0A1G5MW70_9PSED</name>
<dbReference type="EMBL" id="FMWB01000003">
    <property type="protein sequence ID" value="SCZ28690.1"/>
    <property type="molecule type" value="Genomic_DNA"/>
</dbReference>
<gene>
    <name evidence="1" type="ORF">SAMN05216279_103100</name>
</gene>
<protein>
    <submittedName>
        <fullName evidence="1">Uncharacterized protein</fullName>
    </submittedName>
</protein>
<dbReference type="Proteomes" id="UP000183046">
    <property type="component" value="Unassembled WGS sequence"/>
</dbReference>
<dbReference type="AlphaFoldDB" id="A0A1G5MW70"/>